<organism evidence="2 3">
    <name type="scientific">Aegilops tauschii subsp. strangulata</name>
    <name type="common">Goatgrass</name>
    <dbReference type="NCBI Taxonomy" id="200361"/>
    <lineage>
        <taxon>Eukaryota</taxon>
        <taxon>Viridiplantae</taxon>
        <taxon>Streptophyta</taxon>
        <taxon>Embryophyta</taxon>
        <taxon>Tracheophyta</taxon>
        <taxon>Spermatophyta</taxon>
        <taxon>Magnoliopsida</taxon>
        <taxon>Liliopsida</taxon>
        <taxon>Poales</taxon>
        <taxon>Poaceae</taxon>
        <taxon>BOP clade</taxon>
        <taxon>Pooideae</taxon>
        <taxon>Triticodae</taxon>
        <taxon>Triticeae</taxon>
        <taxon>Triticinae</taxon>
        <taxon>Aegilops</taxon>
    </lineage>
</organism>
<dbReference type="PANTHER" id="PTHR20932:SF44">
    <property type="entry name" value="OS06G0729900 PROTEIN"/>
    <property type="match status" value="1"/>
</dbReference>
<dbReference type="AlphaFoldDB" id="A0A453TDJ2"/>
<feature type="region of interest" description="Disordered" evidence="1">
    <location>
        <begin position="311"/>
        <end position="337"/>
    </location>
</feature>
<evidence type="ECO:0000313" key="3">
    <source>
        <dbReference type="Proteomes" id="UP000015105"/>
    </source>
</evidence>
<evidence type="ECO:0008006" key="4">
    <source>
        <dbReference type="Google" id="ProtNLM"/>
    </source>
</evidence>
<reference evidence="2" key="4">
    <citation type="submission" date="2019-03" db="UniProtKB">
        <authorList>
            <consortium name="EnsemblPlants"/>
        </authorList>
    </citation>
    <scope>IDENTIFICATION</scope>
</reference>
<reference evidence="3" key="2">
    <citation type="journal article" date="2017" name="Nat. Plants">
        <title>The Aegilops tauschii genome reveals multiple impacts of transposons.</title>
        <authorList>
            <person name="Zhao G."/>
            <person name="Zou C."/>
            <person name="Li K."/>
            <person name="Wang K."/>
            <person name="Li T."/>
            <person name="Gao L."/>
            <person name="Zhang X."/>
            <person name="Wang H."/>
            <person name="Yang Z."/>
            <person name="Liu X."/>
            <person name="Jiang W."/>
            <person name="Mao L."/>
            <person name="Kong X."/>
            <person name="Jiao Y."/>
            <person name="Jia J."/>
        </authorList>
    </citation>
    <scope>NUCLEOTIDE SEQUENCE [LARGE SCALE GENOMIC DNA]</scope>
    <source>
        <strain evidence="3">cv. AL8/78</strain>
    </source>
</reference>
<name>A0A453TDJ2_AEGTS</name>
<dbReference type="EnsemblPlants" id="AET7Gv21349800.4">
    <property type="protein sequence ID" value="AET7Gv21349800.4"/>
    <property type="gene ID" value="AET7Gv21349800"/>
</dbReference>
<dbReference type="InterPro" id="IPR045030">
    <property type="entry name" value="LYSM1-4"/>
</dbReference>
<feature type="compositionally biased region" description="Basic and acidic residues" evidence="1">
    <location>
        <begin position="272"/>
        <end position="288"/>
    </location>
</feature>
<protein>
    <recommendedName>
        <fullName evidence="4">LysM domain-containing protein</fullName>
    </recommendedName>
</protein>
<dbReference type="Proteomes" id="UP000015105">
    <property type="component" value="Chromosome 7D"/>
</dbReference>
<proteinExistence type="predicted"/>
<feature type="region of interest" description="Disordered" evidence="1">
    <location>
        <begin position="114"/>
        <end position="135"/>
    </location>
</feature>
<dbReference type="STRING" id="200361.A0A453TDJ2"/>
<keyword evidence="3" id="KW-1185">Reference proteome</keyword>
<reference evidence="2" key="5">
    <citation type="journal article" date="2021" name="G3 (Bethesda)">
        <title>Aegilops tauschii genome assembly Aet v5.0 features greater sequence contiguity and improved annotation.</title>
        <authorList>
            <person name="Wang L."/>
            <person name="Zhu T."/>
            <person name="Rodriguez J.C."/>
            <person name="Deal K.R."/>
            <person name="Dubcovsky J."/>
            <person name="McGuire P.E."/>
            <person name="Lux T."/>
            <person name="Spannagl M."/>
            <person name="Mayer K.F.X."/>
            <person name="Baldrich P."/>
            <person name="Meyers B.C."/>
            <person name="Huo N."/>
            <person name="Gu Y.Q."/>
            <person name="Zhou H."/>
            <person name="Devos K.M."/>
            <person name="Bennetzen J.L."/>
            <person name="Unver T."/>
            <person name="Budak H."/>
            <person name="Gulick P.J."/>
            <person name="Galiba G."/>
            <person name="Kalapos B."/>
            <person name="Nelson D.R."/>
            <person name="Li P."/>
            <person name="You F.M."/>
            <person name="Luo M.C."/>
            <person name="Dvorak J."/>
        </authorList>
    </citation>
    <scope>NUCLEOTIDE SEQUENCE [LARGE SCALE GENOMIC DNA]</scope>
    <source>
        <strain evidence="2">cv. AL8/78</strain>
    </source>
</reference>
<feature type="region of interest" description="Disordered" evidence="1">
    <location>
        <begin position="165"/>
        <end position="195"/>
    </location>
</feature>
<feature type="compositionally biased region" description="Polar residues" evidence="1">
    <location>
        <begin position="313"/>
        <end position="331"/>
    </location>
</feature>
<feature type="region of interest" description="Disordered" evidence="1">
    <location>
        <begin position="343"/>
        <end position="362"/>
    </location>
</feature>
<feature type="region of interest" description="Disordered" evidence="1">
    <location>
        <begin position="226"/>
        <end position="292"/>
    </location>
</feature>
<dbReference type="PANTHER" id="PTHR20932">
    <property type="entry name" value="LYSM AND PUTATIVE PEPTIDOGLYCAN-BINDING DOMAIN-CONTAINING PROTEIN"/>
    <property type="match status" value="1"/>
</dbReference>
<feature type="compositionally biased region" description="Basic residues" evidence="1">
    <location>
        <begin position="387"/>
        <end position="396"/>
    </location>
</feature>
<feature type="compositionally biased region" description="Low complexity" evidence="1">
    <location>
        <begin position="26"/>
        <end position="35"/>
    </location>
</feature>
<feature type="region of interest" description="Disordered" evidence="1">
    <location>
        <begin position="375"/>
        <end position="396"/>
    </location>
</feature>
<evidence type="ECO:0000256" key="1">
    <source>
        <dbReference type="SAM" id="MobiDB-lite"/>
    </source>
</evidence>
<reference evidence="3" key="1">
    <citation type="journal article" date="2014" name="Science">
        <title>Ancient hybridizations among the ancestral genomes of bread wheat.</title>
        <authorList>
            <consortium name="International Wheat Genome Sequencing Consortium,"/>
            <person name="Marcussen T."/>
            <person name="Sandve S.R."/>
            <person name="Heier L."/>
            <person name="Spannagl M."/>
            <person name="Pfeifer M."/>
            <person name="Jakobsen K.S."/>
            <person name="Wulff B.B."/>
            <person name="Steuernagel B."/>
            <person name="Mayer K.F."/>
            <person name="Olsen O.A."/>
        </authorList>
    </citation>
    <scope>NUCLEOTIDE SEQUENCE [LARGE SCALE GENOMIC DNA]</scope>
    <source>
        <strain evidence="3">cv. AL8/78</strain>
    </source>
</reference>
<reference evidence="2" key="3">
    <citation type="journal article" date="2017" name="Nature">
        <title>Genome sequence of the progenitor of the wheat D genome Aegilops tauschii.</title>
        <authorList>
            <person name="Luo M.C."/>
            <person name="Gu Y.Q."/>
            <person name="Puiu D."/>
            <person name="Wang H."/>
            <person name="Twardziok S.O."/>
            <person name="Deal K.R."/>
            <person name="Huo N."/>
            <person name="Zhu T."/>
            <person name="Wang L."/>
            <person name="Wang Y."/>
            <person name="McGuire P.E."/>
            <person name="Liu S."/>
            <person name="Long H."/>
            <person name="Ramasamy R.K."/>
            <person name="Rodriguez J.C."/>
            <person name="Van S.L."/>
            <person name="Yuan L."/>
            <person name="Wang Z."/>
            <person name="Xia Z."/>
            <person name="Xiao L."/>
            <person name="Anderson O.D."/>
            <person name="Ouyang S."/>
            <person name="Liang Y."/>
            <person name="Zimin A.V."/>
            <person name="Pertea G."/>
            <person name="Qi P."/>
            <person name="Bennetzen J.L."/>
            <person name="Dai X."/>
            <person name="Dawson M.W."/>
            <person name="Muller H.G."/>
            <person name="Kugler K."/>
            <person name="Rivarola-Duarte L."/>
            <person name="Spannagl M."/>
            <person name="Mayer K.F.X."/>
            <person name="Lu F.H."/>
            <person name="Bevan M.W."/>
            <person name="Leroy P."/>
            <person name="Li P."/>
            <person name="You F.M."/>
            <person name="Sun Q."/>
            <person name="Liu Z."/>
            <person name="Lyons E."/>
            <person name="Wicker T."/>
            <person name="Salzberg S.L."/>
            <person name="Devos K.M."/>
            <person name="Dvorak J."/>
        </authorList>
    </citation>
    <scope>NUCLEOTIDE SEQUENCE [LARGE SCALE GENOMIC DNA]</scope>
    <source>
        <strain evidence="2">cv. AL8/78</strain>
    </source>
</reference>
<dbReference type="Gramene" id="AET7Gv21349800.4">
    <property type="protein sequence ID" value="AET7Gv21349800.4"/>
    <property type="gene ID" value="AET7Gv21349800"/>
</dbReference>
<accession>A0A453TDJ2</accession>
<feature type="region of interest" description="Disordered" evidence="1">
    <location>
        <begin position="1"/>
        <end position="35"/>
    </location>
</feature>
<evidence type="ECO:0000313" key="2">
    <source>
        <dbReference type="EnsemblPlants" id="AET7Gv21349800.4"/>
    </source>
</evidence>
<sequence length="396" mass="42986">PSYPPSQPPLTSAFPPRPEPLRPRPGRGFARRPPGSARRHRVLALELVCQLQQGVSFRFRVGLAAGRYGDLAPAVRRVLRRAPRRRAGQRAAAVAVLPAAARLLLLARGRRPGGLPTAPGVPDGHARRHRHQVRRREISDIKRANSLVTDSQMYAHKALLIPLPGRPMPSSVKLNGSSLRSKRAWAPNNQQNRDIMDSLDSVKSRQQQSSLAMSSLQSYYGLSSERGDDMDCSTEMSLYSKGGSQGIGSEISPNASPPPDSTQSTGRGNGATKEKQDGSIRRRQKVEADTNDDLLSDSIKMIKSFLPRPVSSMRLSTDSSSPDSAAKSNGGSFLDGFKSVVRRSPSAPSFADSENGGGVSMWSSSKWTFNHESFTRPLLDGLPKPSPGRRMKAALD</sequence>